<evidence type="ECO:0000313" key="3">
    <source>
        <dbReference type="Proteomes" id="UP000504752"/>
    </source>
</evidence>
<dbReference type="EMBL" id="CP053642">
    <property type="protein sequence ID" value="QKD80344.1"/>
    <property type="molecule type" value="Genomic_DNA"/>
</dbReference>
<proteinExistence type="predicted"/>
<reference evidence="2 3" key="1">
    <citation type="submission" date="2020-05" db="EMBL/GenBank/DDBJ databases">
        <title>Actinomyces sp. zg-325.</title>
        <authorList>
            <person name="Yang C."/>
        </authorList>
    </citation>
    <scope>NUCLEOTIDE SEQUENCE [LARGE SCALE GENOMIC DNA]</scope>
    <source>
        <strain evidence="3">zg-325</strain>
    </source>
</reference>
<dbReference type="AlphaFoldDB" id="A0A6M8B171"/>
<dbReference type="REBASE" id="386304">
    <property type="entry name" value="Asp325ORF9085P"/>
</dbReference>
<feature type="region of interest" description="Disordered" evidence="1">
    <location>
        <begin position="168"/>
        <end position="191"/>
    </location>
</feature>
<gene>
    <name evidence="2" type="ORF">HPC72_09085</name>
</gene>
<protein>
    <submittedName>
        <fullName evidence="2">Restriction endonuclease</fullName>
    </submittedName>
</protein>
<dbReference type="InterPro" id="IPR015278">
    <property type="entry name" value="BglII-like"/>
</dbReference>
<organism evidence="2 3">
    <name type="scientific">Actinomyces marmotae</name>
    <dbReference type="NCBI Taxonomy" id="2737173"/>
    <lineage>
        <taxon>Bacteria</taxon>
        <taxon>Bacillati</taxon>
        <taxon>Actinomycetota</taxon>
        <taxon>Actinomycetes</taxon>
        <taxon>Actinomycetales</taxon>
        <taxon>Actinomycetaceae</taxon>
        <taxon>Actinomyces</taxon>
    </lineage>
</organism>
<keyword evidence="2" id="KW-0255">Endonuclease</keyword>
<dbReference type="InterPro" id="IPR011335">
    <property type="entry name" value="Restrct_endonuc-II-like"/>
</dbReference>
<sequence>MGVFIFRATNPNLFDELVKVLNDFEILSKDLLLEGGQESTFARRFNEGFRSLGWREARVDTDIELKLRIMSYKPAGETRPTVTSSPVSNKGYKVDNFKGRVALDLEWNAKDGNLDRDISAYRALYDAGFIDVGVIVTRTQDDLHSFATQLRLDYGMSESEAKKMLATTTTTNLKNSPTRSVPPASLGDPSF</sequence>
<dbReference type="Proteomes" id="UP000504752">
    <property type="component" value="Chromosome"/>
</dbReference>
<dbReference type="Pfam" id="PF09195">
    <property type="entry name" value="Endonuc-BglII"/>
    <property type="match status" value="1"/>
</dbReference>
<dbReference type="GO" id="GO:0009307">
    <property type="term" value="P:DNA restriction-modification system"/>
    <property type="evidence" value="ECO:0007669"/>
    <property type="project" value="InterPro"/>
</dbReference>
<evidence type="ECO:0000256" key="1">
    <source>
        <dbReference type="SAM" id="MobiDB-lite"/>
    </source>
</evidence>
<evidence type="ECO:0000313" key="2">
    <source>
        <dbReference type="EMBL" id="QKD80344.1"/>
    </source>
</evidence>
<name>A0A6M8B171_9ACTO</name>
<keyword evidence="2" id="KW-0540">Nuclease</keyword>
<dbReference type="RefSeq" id="WP_159522568.1">
    <property type="nucleotide sequence ID" value="NZ_CP053642.1"/>
</dbReference>
<keyword evidence="3" id="KW-1185">Reference proteome</keyword>
<dbReference type="SUPFAM" id="SSF52980">
    <property type="entry name" value="Restriction endonuclease-like"/>
    <property type="match status" value="1"/>
</dbReference>
<accession>A0A6M8B171</accession>
<dbReference type="GO" id="GO:0009036">
    <property type="term" value="F:type II site-specific deoxyribonuclease activity"/>
    <property type="evidence" value="ECO:0007669"/>
    <property type="project" value="InterPro"/>
</dbReference>
<keyword evidence="2" id="KW-0378">Hydrolase</keyword>
<dbReference type="KEGG" id="amam:HPC72_09085"/>